<evidence type="ECO:0000256" key="5">
    <source>
        <dbReference type="ARBA" id="ARBA00049534"/>
    </source>
</evidence>
<dbReference type="Gene3D" id="3.40.710.10">
    <property type="entry name" value="DD-peptidase/beta-lactamase superfamily"/>
    <property type="match status" value="1"/>
</dbReference>
<comment type="caution">
    <text evidence="7">The sequence shown here is derived from an EMBL/GenBank/DDBJ whole genome shotgun (WGS) entry which is preliminary data.</text>
</comment>
<comment type="similarity">
    <text evidence="1 6">Belongs to the glutaminase family.</text>
</comment>
<dbReference type="Proteomes" id="UP001302274">
    <property type="component" value="Unassembled WGS sequence"/>
</dbReference>
<name>A0ABU5VSV4_9BACT</name>
<reference evidence="7 8" key="1">
    <citation type="submission" date="2023-11" db="EMBL/GenBank/DDBJ databases">
        <title>A Novel Polar Bacteriovorax (B. antarcticus) Isolated from the Biocrust in Antarctica.</title>
        <authorList>
            <person name="Mun W."/>
            <person name="Choi S.Y."/>
            <person name="Mitchell R.J."/>
        </authorList>
    </citation>
    <scope>NUCLEOTIDE SEQUENCE [LARGE SCALE GENOMIC DNA]</scope>
    <source>
        <strain evidence="7 8">PP10</strain>
    </source>
</reference>
<protein>
    <recommendedName>
        <fullName evidence="3 6">Glutaminase</fullName>
        <ecNumber evidence="3 6">3.5.1.2</ecNumber>
    </recommendedName>
</protein>
<evidence type="ECO:0000256" key="3">
    <source>
        <dbReference type="ARBA" id="ARBA00012918"/>
    </source>
</evidence>
<proteinExistence type="inferred from homology"/>
<keyword evidence="4 6" id="KW-0378">Hydrolase</keyword>
<dbReference type="InterPro" id="IPR015868">
    <property type="entry name" value="Glutaminase"/>
</dbReference>
<feature type="binding site" evidence="6">
    <location>
        <position position="63"/>
    </location>
    <ligand>
        <name>substrate</name>
    </ligand>
</feature>
<dbReference type="InterPro" id="IPR012338">
    <property type="entry name" value="Beta-lactam/transpept-like"/>
</dbReference>
<accession>A0ABU5VSV4</accession>
<feature type="binding site" evidence="6">
    <location>
        <position position="114"/>
    </location>
    <ligand>
        <name>substrate</name>
    </ligand>
</feature>
<evidence type="ECO:0000313" key="7">
    <source>
        <dbReference type="EMBL" id="MEA9356136.1"/>
    </source>
</evidence>
<evidence type="ECO:0000313" key="8">
    <source>
        <dbReference type="Proteomes" id="UP001302274"/>
    </source>
</evidence>
<gene>
    <name evidence="6 7" type="primary">glsA</name>
    <name evidence="7" type="ORF">SHI21_07985</name>
</gene>
<evidence type="ECO:0000256" key="6">
    <source>
        <dbReference type="HAMAP-Rule" id="MF_00313"/>
    </source>
</evidence>
<dbReference type="EC" id="3.5.1.2" evidence="3 6"/>
<dbReference type="PANTHER" id="PTHR12544">
    <property type="entry name" value="GLUTAMINASE"/>
    <property type="match status" value="1"/>
</dbReference>
<feature type="binding site" evidence="6">
    <location>
        <position position="241"/>
    </location>
    <ligand>
        <name>substrate</name>
    </ligand>
</feature>
<dbReference type="EMBL" id="JAYGJQ010000001">
    <property type="protein sequence ID" value="MEA9356136.1"/>
    <property type="molecule type" value="Genomic_DNA"/>
</dbReference>
<evidence type="ECO:0000256" key="1">
    <source>
        <dbReference type="ARBA" id="ARBA00011076"/>
    </source>
</evidence>
<dbReference type="RefSeq" id="WP_323575813.1">
    <property type="nucleotide sequence ID" value="NZ_JAYGJQ010000001.1"/>
</dbReference>
<keyword evidence="8" id="KW-1185">Reference proteome</keyword>
<dbReference type="GO" id="GO:0004359">
    <property type="term" value="F:glutaminase activity"/>
    <property type="evidence" value="ECO:0007669"/>
    <property type="project" value="UniProtKB-EC"/>
</dbReference>
<feature type="binding site" evidence="6">
    <location>
        <position position="189"/>
    </location>
    <ligand>
        <name>substrate</name>
    </ligand>
</feature>
<sequence>MENLNSFLSDLINKYRSETSGATASYIPELSNVNHDLFALAVVTNKGEIYQAGDFNHKFTLQSASKPFIYGMALEEHGREFMRSRVGVEPSGEAFNSIVELEKNTHRPYNPMINSGAIAVSSFIQDKNTQKRLDRVLKMFSEYAGHDVTVDEAVFDSEKKTAHRNRSIAHLLRHFEIIGDDIEESLDLYFKQCSILFNTTDLAYMAATLANGGVQPKTQKQVIKKEFVPDMLSLMFTCGMYDSAGEWAYTVGLPAKSGVSGCLLAVVPGKLGIAAYSPLIDQQGHSVRSVMAIQELVEHCKLNIFAN</sequence>
<feature type="binding site" evidence="6">
    <location>
        <position position="158"/>
    </location>
    <ligand>
        <name>substrate</name>
    </ligand>
</feature>
<dbReference type="HAMAP" id="MF_00313">
    <property type="entry name" value="Glutaminase"/>
    <property type="match status" value="1"/>
</dbReference>
<comment type="catalytic activity">
    <reaction evidence="5 6">
        <text>L-glutamine + H2O = L-glutamate + NH4(+)</text>
        <dbReference type="Rhea" id="RHEA:15889"/>
        <dbReference type="ChEBI" id="CHEBI:15377"/>
        <dbReference type="ChEBI" id="CHEBI:28938"/>
        <dbReference type="ChEBI" id="CHEBI:29985"/>
        <dbReference type="ChEBI" id="CHEBI:58359"/>
        <dbReference type="EC" id="3.5.1.2"/>
    </reaction>
</comment>
<evidence type="ECO:0000256" key="2">
    <source>
        <dbReference type="ARBA" id="ARBA00011881"/>
    </source>
</evidence>
<dbReference type="PANTHER" id="PTHR12544:SF29">
    <property type="entry name" value="GLUTAMINASE"/>
    <property type="match status" value="1"/>
</dbReference>
<feature type="binding site" evidence="6">
    <location>
        <position position="259"/>
    </location>
    <ligand>
        <name>substrate</name>
    </ligand>
</feature>
<dbReference type="NCBIfam" id="TIGR03814">
    <property type="entry name" value="Gln_ase"/>
    <property type="match status" value="1"/>
</dbReference>
<evidence type="ECO:0000256" key="4">
    <source>
        <dbReference type="ARBA" id="ARBA00022801"/>
    </source>
</evidence>
<comment type="subunit">
    <text evidence="2 6">Homotetramer.</text>
</comment>
<dbReference type="Pfam" id="PF04960">
    <property type="entry name" value="Glutaminase"/>
    <property type="match status" value="1"/>
</dbReference>
<feature type="binding site" evidence="6">
    <location>
        <position position="165"/>
    </location>
    <ligand>
        <name>substrate</name>
    </ligand>
</feature>
<keyword evidence="6" id="KW-0007">Acetylation</keyword>
<organism evidence="7 8">
    <name type="scientific">Bacteriovorax antarcticus</name>
    <dbReference type="NCBI Taxonomy" id="3088717"/>
    <lineage>
        <taxon>Bacteria</taxon>
        <taxon>Pseudomonadati</taxon>
        <taxon>Bdellovibrionota</taxon>
        <taxon>Bacteriovoracia</taxon>
        <taxon>Bacteriovoracales</taxon>
        <taxon>Bacteriovoracaceae</taxon>
        <taxon>Bacteriovorax</taxon>
    </lineage>
</organism>
<dbReference type="SUPFAM" id="SSF56601">
    <property type="entry name" value="beta-lactamase/transpeptidase-like"/>
    <property type="match status" value="1"/>
</dbReference>